<organism evidence="4 5">
    <name type="scientific">Amycolatopsis rubida</name>
    <dbReference type="NCBI Taxonomy" id="112413"/>
    <lineage>
        <taxon>Bacteria</taxon>
        <taxon>Bacillati</taxon>
        <taxon>Actinomycetota</taxon>
        <taxon>Actinomycetes</taxon>
        <taxon>Pseudonocardiales</taxon>
        <taxon>Pseudonocardiaceae</taxon>
        <taxon>Amycolatopsis</taxon>
    </lineage>
</organism>
<feature type="region of interest" description="Disordered" evidence="1">
    <location>
        <begin position="152"/>
        <end position="176"/>
    </location>
</feature>
<dbReference type="STRING" id="112413.SAMN05421854_101555"/>
<feature type="transmembrane region" description="Helical" evidence="2">
    <location>
        <begin position="86"/>
        <end position="106"/>
    </location>
</feature>
<accession>A0A1I5E9B6</accession>
<evidence type="ECO:0000313" key="5">
    <source>
        <dbReference type="Proteomes" id="UP000199137"/>
    </source>
</evidence>
<evidence type="ECO:0000256" key="2">
    <source>
        <dbReference type="SAM" id="Phobius"/>
    </source>
</evidence>
<evidence type="ECO:0000313" key="3">
    <source>
        <dbReference type="EMBL" id="NEC62243.1"/>
    </source>
</evidence>
<dbReference type="EMBL" id="FOWC01000001">
    <property type="protein sequence ID" value="SFO08092.1"/>
    <property type="molecule type" value="Genomic_DNA"/>
</dbReference>
<name>A0A1I5E9B6_9PSEU</name>
<dbReference type="Proteomes" id="UP000199137">
    <property type="component" value="Unassembled WGS sequence"/>
</dbReference>
<keyword evidence="2" id="KW-1133">Transmembrane helix</keyword>
<gene>
    <name evidence="3" type="ORF">G3I59_43245</name>
    <name evidence="4" type="ORF">SAMN05421854_101555</name>
</gene>
<reference evidence="4 5" key="1">
    <citation type="submission" date="2016-10" db="EMBL/GenBank/DDBJ databases">
        <authorList>
            <person name="de Groot N.N."/>
        </authorList>
    </citation>
    <scope>NUCLEOTIDE SEQUENCE [LARGE SCALE GENOMIC DNA]</scope>
    <source>
        <strain evidence="4 5">DSM 44637</strain>
    </source>
</reference>
<keyword evidence="6" id="KW-1185">Reference proteome</keyword>
<proteinExistence type="predicted"/>
<dbReference type="EMBL" id="JAAGNC010000207">
    <property type="protein sequence ID" value="NEC62243.1"/>
    <property type="molecule type" value="Genomic_DNA"/>
</dbReference>
<dbReference type="OrthoDB" id="572373at2"/>
<feature type="transmembrane region" description="Helical" evidence="2">
    <location>
        <begin position="20"/>
        <end position="41"/>
    </location>
</feature>
<dbReference type="AlphaFoldDB" id="A0A1I5E9B6"/>
<evidence type="ECO:0000313" key="6">
    <source>
        <dbReference type="Proteomes" id="UP000470404"/>
    </source>
</evidence>
<dbReference type="Pfam" id="PF14325">
    <property type="entry name" value="DUF4383"/>
    <property type="match status" value="1"/>
</dbReference>
<reference evidence="3 6" key="2">
    <citation type="submission" date="2020-01" db="EMBL/GenBank/DDBJ databases">
        <title>Insect and environment-associated Actinomycetes.</title>
        <authorList>
            <person name="Currrie C."/>
            <person name="Chevrette M."/>
            <person name="Carlson C."/>
            <person name="Stubbendieck R."/>
            <person name="Wendt-Pienkowski E."/>
        </authorList>
    </citation>
    <scope>NUCLEOTIDE SEQUENCE [LARGE SCALE GENOMIC DNA]</scope>
    <source>
        <strain evidence="3 6">SID8386</strain>
    </source>
</reference>
<protein>
    <submittedName>
        <fullName evidence="3">DUF4383 domain-containing protein</fullName>
    </submittedName>
</protein>
<evidence type="ECO:0000256" key="1">
    <source>
        <dbReference type="SAM" id="MobiDB-lite"/>
    </source>
</evidence>
<dbReference type="Proteomes" id="UP000470404">
    <property type="component" value="Unassembled WGS sequence"/>
</dbReference>
<feature type="transmembrane region" description="Helical" evidence="2">
    <location>
        <begin position="61"/>
        <end position="79"/>
    </location>
</feature>
<sequence>MVRAHRARVRVEGLQPAQMLAVLLGVLFLAYGIIGLVKSGFGDFTGHGVTLWRFSANPLNNVVHVVTGVIGLLLALGSGRARTFGWLLFIGYGALFVWGLMLSGTISVNPVSGLGNPLNLADADNWLHLGIAVLGLLTAVLPARHGVLLPDDEEPVEVDPAAQPRRPETGGHGLAH</sequence>
<feature type="transmembrane region" description="Helical" evidence="2">
    <location>
        <begin position="126"/>
        <end position="143"/>
    </location>
</feature>
<dbReference type="RefSeq" id="WP_067583945.1">
    <property type="nucleotide sequence ID" value="NZ_FOWC01000001.1"/>
</dbReference>
<evidence type="ECO:0000313" key="4">
    <source>
        <dbReference type="EMBL" id="SFO08092.1"/>
    </source>
</evidence>
<keyword evidence="2" id="KW-0812">Transmembrane</keyword>
<keyword evidence="2" id="KW-0472">Membrane</keyword>